<proteinExistence type="predicted"/>
<dbReference type="Proteomes" id="UP000663508">
    <property type="component" value="Chromosome"/>
</dbReference>
<gene>
    <name evidence="1" type="ORF">mvi_38560</name>
</gene>
<sequence>MPRLTLAALLLMMAPAAHAACTAPTPPPASEKPVKPALPQKPACLDAKGGCPGWEAYTYNDGIKAYNAQLGPFRTSAEAYARKLKAYADGSVAYANCEMQSMQ</sequence>
<protein>
    <submittedName>
        <fullName evidence="1">Uncharacterized protein</fullName>
    </submittedName>
</protein>
<accession>A0A0J6QZC2</accession>
<dbReference type="EMBL" id="AP024145">
    <property type="protein sequence ID" value="BCM85395.1"/>
    <property type="molecule type" value="Genomic_DNA"/>
</dbReference>
<evidence type="ECO:0000313" key="2">
    <source>
        <dbReference type="Proteomes" id="UP000663508"/>
    </source>
</evidence>
<organism evidence="1 2">
    <name type="scientific">Methylobacterium indicum</name>
    <dbReference type="NCBI Taxonomy" id="1775910"/>
    <lineage>
        <taxon>Bacteria</taxon>
        <taxon>Pseudomonadati</taxon>
        <taxon>Pseudomonadota</taxon>
        <taxon>Alphaproteobacteria</taxon>
        <taxon>Hyphomicrobiales</taxon>
        <taxon>Methylobacteriaceae</taxon>
        <taxon>Methylobacterium</taxon>
    </lineage>
</organism>
<evidence type="ECO:0000313" key="1">
    <source>
        <dbReference type="EMBL" id="BCM85395.1"/>
    </source>
</evidence>
<dbReference type="AlphaFoldDB" id="A0A0J6QZC2"/>
<reference evidence="1" key="1">
    <citation type="submission" date="2020-11" db="EMBL/GenBank/DDBJ databases">
        <title>Complete genome sequence of a novel pathogenic Methylobacterium strain isolated from rice in Vietnam.</title>
        <authorList>
            <person name="Lai K."/>
            <person name="Okazaki S."/>
            <person name="Higashi K."/>
            <person name="Mori H."/>
            <person name="Toyoda A."/>
            <person name="Kurokawa K."/>
        </authorList>
    </citation>
    <scope>NUCLEOTIDE SEQUENCE</scope>
    <source>
        <strain evidence="1">VL1</strain>
    </source>
</reference>
<name>A0A0J6QZC2_9HYPH</name>
<dbReference type="KEGG" id="mind:mvi_38560"/>